<comment type="caution">
    <text evidence="1">The sequence shown here is derived from an EMBL/GenBank/DDBJ whole genome shotgun (WGS) entry which is preliminary data.</text>
</comment>
<evidence type="ECO:0000313" key="2">
    <source>
        <dbReference type="Proteomes" id="UP000460221"/>
    </source>
</evidence>
<gene>
    <name evidence="1" type="ORF">GIS00_05200</name>
</gene>
<dbReference type="Gene3D" id="3.60.20.40">
    <property type="match status" value="1"/>
</dbReference>
<dbReference type="PRINTS" id="PR01210">
    <property type="entry name" value="GGTRANSPTASE"/>
</dbReference>
<proteinExistence type="predicted"/>
<organism evidence="1 2">
    <name type="scientific">Nakamurella alba</name>
    <dbReference type="NCBI Taxonomy" id="2665158"/>
    <lineage>
        <taxon>Bacteria</taxon>
        <taxon>Bacillati</taxon>
        <taxon>Actinomycetota</taxon>
        <taxon>Actinomycetes</taxon>
        <taxon>Nakamurellales</taxon>
        <taxon>Nakamurellaceae</taxon>
        <taxon>Nakamurella</taxon>
    </lineage>
</organism>
<dbReference type="SUPFAM" id="SSF56235">
    <property type="entry name" value="N-terminal nucleophile aminohydrolases (Ntn hydrolases)"/>
    <property type="match status" value="1"/>
</dbReference>
<dbReference type="InterPro" id="IPR043137">
    <property type="entry name" value="GGT_ssub_C"/>
</dbReference>
<keyword evidence="2" id="KW-1185">Reference proteome</keyword>
<name>A0A7K1FGV5_9ACTN</name>
<dbReference type="PANTHER" id="PTHR43881">
    <property type="entry name" value="GAMMA-GLUTAMYLTRANSPEPTIDASE (AFU_ORTHOLOGUE AFUA_4G13580)"/>
    <property type="match status" value="1"/>
</dbReference>
<dbReference type="InterPro" id="IPR029055">
    <property type="entry name" value="Ntn_hydrolases_N"/>
</dbReference>
<sequence length="587" mass="61517">MWTTRPELWGTFGMVSSTHHLATAAGMSVLEHGGTAVDAAVAAGFALQVAEPHLNGPGGDMSLLFAGPDGLPTVLCAQGPAPAAASAAHYRSLGLDLVPGAGLLAAAIPGSTVSWLTLLRDHGTFALSDVLPYAIHLAEGGVPVLPTISAAIGGVRELFTEHWPTSAAVYLDGGAAPAARSVLRNPVLARTYRRLLAAAEAAGPRREQQLDGAIRAWTEGFVAEAVDAFARQELMDSSGTPHAGVITGADLAGWRPGYEAPATARFGDWTVAKTPAWGQGPVLLQQLRMLERLGLPGAVPDGSAAFVHTVTEVAKLAFADRDAWYGDSADVPLADLLSDDYTAQRVALVGERADGDLRPGSPGGRTPRLPDFPGAAVRFAGSGEPTIARSGVVRGDTCHVDVVDRWGNTVAAMPSGGWLQSSPVIPELGFPLGSRLQMTTLEVGLPATLTPGRRPRTTLSPSMALRDGRVEIAFGTPGGDQQDQWQLVFFLRVAAGLNLQEAIDAPMFHSTHMPSSFHPRTATPLEVVAEDRWGSEVLDTLEDLGHRVIRSGPWTLGRMCAVRRDPEAGLLHAAADPRGSQGYAAGR</sequence>
<dbReference type="PANTHER" id="PTHR43881:SF1">
    <property type="entry name" value="GAMMA-GLUTAMYLTRANSPEPTIDASE (AFU_ORTHOLOGUE AFUA_4G13580)"/>
    <property type="match status" value="1"/>
</dbReference>
<protein>
    <submittedName>
        <fullName evidence="1">Gamma-glutamyltransferase family protein</fullName>
    </submittedName>
</protein>
<dbReference type="InterPro" id="IPR052896">
    <property type="entry name" value="GGT-like_enzyme"/>
</dbReference>
<dbReference type="InterPro" id="IPR043138">
    <property type="entry name" value="GGT_lsub"/>
</dbReference>
<evidence type="ECO:0000313" key="1">
    <source>
        <dbReference type="EMBL" id="MTD13342.1"/>
    </source>
</evidence>
<reference evidence="1 2" key="1">
    <citation type="submission" date="2019-11" db="EMBL/GenBank/DDBJ databases">
        <authorList>
            <person name="Jiang L.-Q."/>
        </authorList>
    </citation>
    <scope>NUCLEOTIDE SEQUENCE [LARGE SCALE GENOMIC DNA]</scope>
    <source>
        <strain evidence="1 2">YIM 132087</strain>
    </source>
</reference>
<accession>A0A7K1FGV5</accession>
<keyword evidence="1" id="KW-0808">Transferase</keyword>
<dbReference type="Proteomes" id="UP000460221">
    <property type="component" value="Unassembled WGS sequence"/>
</dbReference>
<dbReference type="EMBL" id="WLYK01000001">
    <property type="protein sequence ID" value="MTD13342.1"/>
    <property type="molecule type" value="Genomic_DNA"/>
</dbReference>
<dbReference type="AlphaFoldDB" id="A0A7K1FGV5"/>
<dbReference type="GO" id="GO:0016740">
    <property type="term" value="F:transferase activity"/>
    <property type="evidence" value="ECO:0007669"/>
    <property type="project" value="UniProtKB-KW"/>
</dbReference>
<dbReference type="Gene3D" id="1.10.246.130">
    <property type="match status" value="1"/>
</dbReference>
<dbReference type="Pfam" id="PF01019">
    <property type="entry name" value="G_glu_transpept"/>
    <property type="match status" value="1"/>
</dbReference>